<evidence type="ECO:0000256" key="1">
    <source>
        <dbReference type="ARBA" id="ARBA00023002"/>
    </source>
</evidence>
<dbReference type="InParanoid" id="A0A1S3JEF6"/>
<dbReference type="Gene3D" id="3.40.50.720">
    <property type="entry name" value="NAD(P)-binding Rossmann-like Domain"/>
    <property type="match status" value="1"/>
</dbReference>
<evidence type="ECO:0000313" key="4">
    <source>
        <dbReference type="RefSeq" id="XP_013408718.1"/>
    </source>
</evidence>
<dbReference type="GeneID" id="106172514"/>
<protein>
    <submittedName>
        <fullName evidence="4">Uncharacterized protein LOC106172514</fullName>
    </submittedName>
</protein>
<gene>
    <name evidence="4" type="primary">LOC106172514</name>
</gene>
<accession>A0A1S3JEF6</accession>
<dbReference type="CDD" id="cd05233">
    <property type="entry name" value="SDR_c"/>
    <property type="match status" value="1"/>
</dbReference>
<name>A0A1S3JEF6_LINAN</name>
<dbReference type="PANTHER" id="PTHR43086">
    <property type="entry name" value="VERY-LONG-CHAIN 3-OXOOACYL-COA REDUCTASE"/>
    <property type="match status" value="1"/>
</dbReference>
<keyword evidence="3" id="KW-1185">Reference proteome</keyword>
<dbReference type="RefSeq" id="XP_013408718.1">
    <property type="nucleotide sequence ID" value="XM_013553264.1"/>
</dbReference>
<dbReference type="GO" id="GO:0030497">
    <property type="term" value="P:fatty acid elongation"/>
    <property type="evidence" value="ECO:0007669"/>
    <property type="project" value="TreeGrafter"/>
</dbReference>
<dbReference type="PRINTS" id="PR00081">
    <property type="entry name" value="GDHRDH"/>
</dbReference>
<evidence type="ECO:0000313" key="3">
    <source>
        <dbReference type="Proteomes" id="UP000085678"/>
    </source>
</evidence>
<dbReference type="InterPro" id="IPR036291">
    <property type="entry name" value="NAD(P)-bd_dom_sf"/>
</dbReference>
<dbReference type="STRING" id="7574.A0A1S3JEF6"/>
<dbReference type="InterPro" id="IPR002347">
    <property type="entry name" value="SDR_fam"/>
</dbReference>
<dbReference type="PRINTS" id="PR00080">
    <property type="entry name" value="SDRFAMILY"/>
</dbReference>
<dbReference type="Pfam" id="PF00106">
    <property type="entry name" value="adh_short"/>
    <property type="match status" value="1"/>
</dbReference>
<dbReference type="Proteomes" id="UP000085678">
    <property type="component" value="Unplaced"/>
</dbReference>
<dbReference type="SUPFAM" id="SSF51735">
    <property type="entry name" value="NAD(P)-binding Rossmann-fold domains"/>
    <property type="match status" value="1"/>
</dbReference>
<dbReference type="GO" id="GO:0005783">
    <property type="term" value="C:endoplasmic reticulum"/>
    <property type="evidence" value="ECO:0007669"/>
    <property type="project" value="TreeGrafter"/>
</dbReference>
<reference evidence="4" key="1">
    <citation type="submission" date="2025-08" db="UniProtKB">
        <authorList>
            <consortium name="RefSeq"/>
        </authorList>
    </citation>
    <scope>IDENTIFICATION</scope>
    <source>
        <tissue evidence="4">Gonads</tissue>
    </source>
</reference>
<dbReference type="AlphaFoldDB" id="A0A1S3JEF6"/>
<evidence type="ECO:0000256" key="2">
    <source>
        <dbReference type="ARBA" id="ARBA00038261"/>
    </source>
</evidence>
<dbReference type="GO" id="GO:0016616">
    <property type="term" value="F:oxidoreductase activity, acting on the CH-OH group of donors, NAD or NADP as acceptor"/>
    <property type="evidence" value="ECO:0007669"/>
    <property type="project" value="UniProtKB-ARBA"/>
</dbReference>
<proteinExistence type="inferred from homology"/>
<organism evidence="3 4">
    <name type="scientific">Lingula anatina</name>
    <name type="common">Brachiopod</name>
    <name type="synonym">Lingula unguis</name>
    <dbReference type="NCBI Taxonomy" id="7574"/>
    <lineage>
        <taxon>Eukaryota</taxon>
        <taxon>Metazoa</taxon>
        <taxon>Spiralia</taxon>
        <taxon>Lophotrochozoa</taxon>
        <taxon>Brachiopoda</taxon>
        <taxon>Linguliformea</taxon>
        <taxon>Lingulata</taxon>
        <taxon>Lingulida</taxon>
        <taxon>Linguloidea</taxon>
        <taxon>Lingulidae</taxon>
        <taxon>Lingula</taxon>
    </lineage>
</organism>
<sequence>MATQTGKQGTEDKPLFGKVAVVTGASFGIGAAISKMLAAEGAKVVLVARGEKMLLETKDKIEKEGGVAIAVKCDVTKRNEVKEMIKRSESTFGPVDILVNNAGVWHFTFMKYAKEDLWEEIVDVKIKGVLNCIGAVISDMCERKTGHIINITGVRDLPLKGLAVYSGAKFFLEGMSRTPRQEVCQEGVKVTNVHLGPVDTPGLAASVSNMDDECKKLYNFAESTNLTADACARAVIQALKQPQDVALNDVCLVPQAFAV</sequence>
<dbReference type="KEGG" id="lak:106172514"/>
<dbReference type="FunFam" id="3.40.50.720:FF:000047">
    <property type="entry name" value="NADP-dependent L-serine/L-allo-threonine dehydrogenase"/>
    <property type="match status" value="1"/>
</dbReference>
<dbReference type="OrthoDB" id="1933717at2759"/>
<comment type="similarity">
    <text evidence="2">Belongs to the short-chain dehydrogenases/reductases (SDR) family. 17-beta-HSD 3 subfamily.</text>
</comment>
<keyword evidence="1" id="KW-0560">Oxidoreductase</keyword>
<dbReference type="PANTHER" id="PTHR43086:SF3">
    <property type="entry name" value="NADP-DEPENDENT 3-HYDROXY ACID DEHYDROGENASE YDFG"/>
    <property type="match status" value="1"/>
</dbReference>